<name>A0ACA9M9Q5_9GLOM</name>
<comment type="caution">
    <text evidence="1">The sequence shown here is derived from an EMBL/GenBank/DDBJ whole genome shotgun (WGS) entry which is preliminary data.</text>
</comment>
<accession>A0ACA9M9Q5</accession>
<gene>
    <name evidence="1" type="ORF">RPERSI_LOCUS4687</name>
</gene>
<dbReference type="Proteomes" id="UP000789920">
    <property type="component" value="Unassembled WGS sequence"/>
</dbReference>
<evidence type="ECO:0000313" key="1">
    <source>
        <dbReference type="EMBL" id="CAG8569247.1"/>
    </source>
</evidence>
<organism evidence="1 2">
    <name type="scientific">Racocetra persica</name>
    <dbReference type="NCBI Taxonomy" id="160502"/>
    <lineage>
        <taxon>Eukaryota</taxon>
        <taxon>Fungi</taxon>
        <taxon>Fungi incertae sedis</taxon>
        <taxon>Mucoromycota</taxon>
        <taxon>Glomeromycotina</taxon>
        <taxon>Glomeromycetes</taxon>
        <taxon>Diversisporales</taxon>
        <taxon>Gigasporaceae</taxon>
        <taxon>Racocetra</taxon>
    </lineage>
</organism>
<evidence type="ECO:0000313" key="2">
    <source>
        <dbReference type="Proteomes" id="UP000789920"/>
    </source>
</evidence>
<sequence>MAIILILYTLQYFNNLKIPAYDAYLSSLSSDDHSRRYCKLCGKYFPTTVMLAKHKKAIHSSTRTRHSEQRSQTNLTTFNDFSLLPSLSESWPQVVIMLSQSFSDIE</sequence>
<keyword evidence="2" id="KW-1185">Reference proteome</keyword>
<reference evidence="1" key="1">
    <citation type="submission" date="2021-06" db="EMBL/GenBank/DDBJ databases">
        <authorList>
            <person name="Kallberg Y."/>
            <person name="Tangrot J."/>
            <person name="Rosling A."/>
        </authorList>
    </citation>
    <scope>NUCLEOTIDE SEQUENCE</scope>
    <source>
        <strain evidence="1">MA461A</strain>
    </source>
</reference>
<protein>
    <submittedName>
        <fullName evidence="1">33877_t:CDS:1</fullName>
    </submittedName>
</protein>
<proteinExistence type="predicted"/>
<dbReference type="EMBL" id="CAJVQC010006630">
    <property type="protein sequence ID" value="CAG8569247.1"/>
    <property type="molecule type" value="Genomic_DNA"/>
</dbReference>